<sequence>MSDSPTSNSAPALLILAAGMGSRYGGLKQIDPVGPGGEAVLDYSVYDALAAGFGKLVFVIRRDFESAFREKVGRRFEARADVRYVFQERDALPGDHAVAAEREKPWGTGHAVWCARAELTEPFAVINADDFYGADSFRQLGRFLAATNPAGQPAHCCMIGFRLAKTLSEFGAVSRGICTVDADHHLTAVNEATGIERAHVAGHGGAGTPLFTGDEIVSMNCWGFTPGVLASVERQLSAFLAAHGRELKSEFYLPSAVTGLIDTGEAVVTVLPTAAAWFGVTYREDRPRVVAALQTLIETGAYPAALWA</sequence>
<keyword evidence="1" id="KW-0808">Transferase</keyword>
<dbReference type="RefSeq" id="WP_220162013.1">
    <property type="nucleotide sequence ID" value="NZ_CP080507.1"/>
</dbReference>
<dbReference type="InterPro" id="IPR029044">
    <property type="entry name" value="Nucleotide-diphossugar_trans"/>
</dbReference>
<dbReference type="GO" id="GO:0016779">
    <property type="term" value="F:nucleotidyltransferase activity"/>
    <property type="evidence" value="ECO:0007669"/>
    <property type="project" value="UniProtKB-KW"/>
</dbReference>
<dbReference type="Gene3D" id="3.90.550.10">
    <property type="entry name" value="Spore Coat Polysaccharide Biosynthesis Protein SpsA, Chain A"/>
    <property type="match status" value="1"/>
</dbReference>
<reference evidence="3" key="1">
    <citation type="submission" date="2021-08" db="EMBL/GenBank/DDBJ databases">
        <title>Genome of a novel bacterium of the phylum Verrucomicrobia, Oleiharenicola sp. KSB-15.</title>
        <authorList>
            <person name="Chung J.-H."/>
            <person name="Ahn J.-H."/>
            <person name="Yoon Y."/>
            <person name="Kim D.-Y."/>
            <person name="An S.-H."/>
            <person name="Park I."/>
            <person name="Yeon J."/>
        </authorList>
    </citation>
    <scope>NUCLEOTIDE SEQUENCE</scope>
    <source>
        <strain evidence="3">KSB-15</strain>
    </source>
</reference>
<dbReference type="InterPro" id="IPR050065">
    <property type="entry name" value="GlmU-like"/>
</dbReference>
<accession>A0A8F9XJP4</accession>
<keyword evidence="4" id="KW-1185">Reference proteome</keyword>
<dbReference type="EMBL" id="CP080507">
    <property type="protein sequence ID" value="QYM78878.1"/>
    <property type="molecule type" value="Genomic_DNA"/>
</dbReference>
<name>A0A8F9XJP4_9BACT</name>
<dbReference type="PANTHER" id="PTHR43584">
    <property type="entry name" value="NUCLEOTIDYL TRANSFERASE"/>
    <property type="match status" value="1"/>
</dbReference>
<proteinExistence type="predicted"/>
<dbReference type="KEGG" id="ole:K0B96_16475"/>
<evidence type="ECO:0000256" key="2">
    <source>
        <dbReference type="ARBA" id="ARBA00022695"/>
    </source>
</evidence>
<evidence type="ECO:0000313" key="4">
    <source>
        <dbReference type="Proteomes" id="UP000825051"/>
    </source>
</evidence>
<organism evidence="3 4">
    <name type="scientific">Horticoccus luteus</name>
    <dbReference type="NCBI Taxonomy" id="2862869"/>
    <lineage>
        <taxon>Bacteria</taxon>
        <taxon>Pseudomonadati</taxon>
        <taxon>Verrucomicrobiota</taxon>
        <taxon>Opitutia</taxon>
        <taxon>Opitutales</taxon>
        <taxon>Opitutaceae</taxon>
        <taxon>Horticoccus</taxon>
    </lineage>
</organism>
<dbReference type="Proteomes" id="UP000825051">
    <property type="component" value="Chromosome"/>
</dbReference>
<dbReference type="SUPFAM" id="SSF53448">
    <property type="entry name" value="Nucleotide-diphospho-sugar transferases"/>
    <property type="match status" value="1"/>
</dbReference>
<dbReference type="AlphaFoldDB" id="A0A8F9XJP4"/>
<protein>
    <submittedName>
        <fullName evidence="3">Nucleotidyltransferase</fullName>
    </submittedName>
</protein>
<evidence type="ECO:0000313" key="3">
    <source>
        <dbReference type="EMBL" id="QYM78878.1"/>
    </source>
</evidence>
<evidence type="ECO:0000256" key="1">
    <source>
        <dbReference type="ARBA" id="ARBA00022679"/>
    </source>
</evidence>
<keyword evidence="2" id="KW-0548">Nucleotidyltransferase</keyword>
<dbReference type="PANTHER" id="PTHR43584:SF8">
    <property type="entry name" value="N-ACETYLMURAMATE ALPHA-1-PHOSPHATE URIDYLYLTRANSFERASE"/>
    <property type="match status" value="1"/>
</dbReference>
<gene>
    <name evidence="3" type="ORF">K0B96_16475</name>
</gene>